<dbReference type="Proteomes" id="UP001565236">
    <property type="component" value="Unassembled WGS sequence"/>
</dbReference>
<reference evidence="2 3" key="1">
    <citation type="submission" date="2024-03" db="EMBL/GenBank/DDBJ databases">
        <title>Mouse gut bacterial collection (mGBC) of GemPharmatech.</title>
        <authorList>
            <person name="He Y."/>
            <person name="Dong L."/>
            <person name="Wu D."/>
            <person name="Gao X."/>
            <person name="Lin Z."/>
        </authorList>
    </citation>
    <scope>NUCLEOTIDE SEQUENCE [LARGE SCALE GENOMIC DNA]</scope>
    <source>
        <strain evidence="2 3">15-30</strain>
    </source>
</reference>
<proteinExistence type="predicted"/>
<name>A0ABV4DU32_9LACO</name>
<dbReference type="InterPro" id="IPR002178">
    <property type="entry name" value="PTS_EIIA_type-2_dom"/>
</dbReference>
<comment type="caution">
    <text evidence="2">The sequence shown here is derived from an EMBL/GenBank/DDBJ whole genome shotgun (WGS) entry which is preliminary data.</text>
</comment>
<keyword evidence="2" id="KW-0762">Sugar transport</keyword>
<dbReference type="RefSeq" id="WP_369942373.1">
    <property type="nucleotide sequence ID" value="NZ_JBCLUF010000024.1"/>
</dbReference>
<feature type="domain" description="PTS EIIA type-2" evidence="1">
    <location>
        <begin position="3"/>
        <end position="147"/>
    </location>
</feature>
<dbReference type="PANTHER" id="PTHR47738">
    <property type="entry name" value="PTS SYSTEM FRUCTOSE-LIKE EIIA COMPONENT-RELATED"/>
    <property type="match status" value="1"/>
</dbReference>
<dbReference type="Pfam" id="PF00359">
    <property type="entry name" value="PTS_EIIA_2"/>
    <property type="match status" value="1"/>
</dbReference>
<organism evidence="2 3">
    <name type="scientific">Ligilactobacillus faecis</name>
    <dbReference type="NCBI Taxonomy" id="762833"/>
    <lineage>
        <taxon>Bacteria</taxon>
        <taxon>Bacillati</taxon>
        <taxon>Bacillota</taxon>
        <taxon>Bacilli</taxon>
        <taxon>Lactobacillales</taxon>
        <taxon>Lactobacillaceae</taxon>
        <taxon>Ligilactobacillus</taxon>
    </lineage>
</organism>
<gene>
    <name evidence="2" type="ORF">AALT52_07125</name>
</gene>
<dbReference type="Gene3D" id="3.40.930.10">
    <property type="entry name" value="Mannitol-specific EII, Chain A"/>
    <property type="match status" value="1"/>
</dbReference>
<dbReference type="CDD" id="cd00211">
    <property type="entry name" value="PTS_IIA_fru"/>
    <property type="match status" value="1"/>
</dbReference>
<evidence type="ECO:0000313" key="2">
    <source>
        <dbReference type="EMBL" id="MEY8662654.1"/>
    </source>
</evidence>
<keyword evidence="2" id="KW-0813">Transport</keyword>
<dbReference type="PROSITE" id="PS51094">
    <property type="entry name" value="PTS_EIIA_TYPE_2"/>
    <property type="match status" value="1"/>
</dbReference>
<keyword evidence="3" id="KW-1185">Reference proteome</keyword>
<accession>A0ABV4DU32</accession>
<dbReference type="InterPro" id="IPR016152">
    <property type="entry name" value="PTrfase/Anion_transptr"/>
</dbReference>
<dbReference type="PANTHER" id="PTHR47738:SF1">
    <property type="entry name" value="NITROGEN REGULATORY PROTEIN"/>
    <property type="match status" value="1"/>
</dbReference>
<dbReference type="SUPFAM" id="SSF55804">
    <property type="entry name" value="Phoshotransferase/anion transport protein"/>
    <property type="match status" value="1"/>
</dbReference>
<dbReference type="EMBL" id="JBCLUF010000024">
    <property type="protein sequence ID" value="MEY8662654.1"/>
    <property type="molecule type" value="Genomic_DNA"/>
</dbReference>
<evidence type="ECO:0000259" key="1">
    <source>
        <dbReference type="PROSITE" id="PS51094"/>
    </source>
</evidence>
<evidence type="ECO:0000313" key="3">
    <source>
        <dbReference type="Proteomes" id="UP001565236"/>
    </source>
</evidence>
<sequence>MSRIFTKNNIFLNEDLKTQDDVLRYVASKAQELQIGTKDVVYQAFKQREVAASTGMQDGIAMPHAISEEIKRAAVIYVGLEKPLNDWMTFDDTKVDKIIAMLVPSDGTKKHLEIISEFATSLVDEEKRKKLSKLNTVEAVYDFLKINEEE</sequence>
<protein>
    <submittedName>
        <fullName evidence="2">PTS sugar transporter subunit IIA</fullName>
    </submittedName>
</protein>
<dbReference type="InterPro" id="IPR051541">
    <property type="entry name" value="PTS_SugarTrans_NitroReg"/>
</dbReference>